<dbReference type="NCBIfam" id="TIGR00804">
    <property type="entry name" value="nupC"/>
    <property type="match status" value="1"/>
</dbReference>
<name>A0AAV2HJA0_LYMST</name>
<evidence type="ECO:0000259" key="10">
    <source>
        <dbReference type="Pfam" id="PF07662"/>
    </source>
</evidence>
<feature type="transmembrane region" description="Helical" evidence="7">
    <location>
        <begin position="344"/>
        <end position="365"/>
    </location>
</feature>
<keyword evidence="13" id="KW-1185">Reference proteome</keyword>
<dbReference type="InterPro" id="IPR018270">
    <property type="entry name" value="C_nuclsd_transpt_met_bac"/>
</dbReference>
<evidence type="ECO:0000256" key="1">
    <source>
        <dbReference type="ARBA" id="ARBA00004651"/>
    </source>
</evidence>
<feature type="domain" description="Concentrative nucleoside transporter C-terminal" evidence="10">
    <location>
        <begin position="345"/>
        <end position="565"/>
    </location>
</feature>
<feature type="domain" description="Concentrative nucleoside transporter N-terminal" evidence="9">
    <location>
        <begin position="163"/>
        <end position="236"/>
    </location>
</feature>
<feature type="domain" description="Nucleoside transporter/FeoB GTPase Gate" evidence="11">
    <location>
        <begin position="243"/>
        <end position="338"/>
    </location>
</feature>
<comment type="similarity">
    <text evidence="2 7">Belongs to the concentrative nucleoside transporter (CNT) (TC 2.A.41) family.</text>
</comment>
<keyword evidence="5 7" id="KW-1133">Transmembrane helix</keyword>
<dbReference type="GO" id="GO:0005886">
    <property type="term" value="C:plasma membrane"/>
    <property type="evidence" value="ECO:0007669"/>
    <property type="project" value="UniProtKB-SubCell"/>
</dbReference>
<proteinExistence type="inferred from homology"/>
<feature type="transmembrane region" description="Helical" evidence="7">
    <location>
        <begin position="54"/>
        <end position="80"/>
    </location>
</feature>
<feature type="transmembrane region" description="Helical" evidence="7">
    <location>
        <begin position="317"/>
        <end position="338"/>
    </location>
</feature>
<dbReference type="Pfam" id="PF01773">
    <property type="entry name" value="Nucleos_tra2_N"/>
    <property type="match status" value="1"/>
</dbReference>
<evidence type="ECO:0000313" key="13">
    <source>
        <dbReference type="Proteomes" id="UP001497497"/>
    </source>
</evidence>
<feature type="transmembrane region" description="Helical" evidence="7">
    <location>
        <begin position="132"/>
        <end position="153"/>
    </location>
</feature>
<comment type="subcellular location">
    <subcellularLocation>
        <location evidence="1">Cell membrane</location>
        <topology evidence="1">Multi-pass membrane protein</topology>
    </subcellularLocation>
</comment>
<keyword evidence="7" id="KW-0813">Transport</keyword>
<gene>
    <name evidence="12" type="ORF">GSLYS_00008069001</name>
</gene>
<feature type="transmembrane region" description="Helical" evidence="7">
    <location>
        <begin position="411"/>
        <end position="434"/>
    </location>
</feature>
<feature type="transmembrane region" description="Helical" evidence="7">
    <location>
        <begin position="214"/>
        <end position="233"/>
    </location>
</feature>
<organism evidence="12 13">
    <name type="scientific">Lymnaea stagnalis</name>
    <name type="common">Great pond snail</name>
    <name type="synonym">Helix stagnalis</name>
    <dbReference type="NCBI Taxonomy" id="6523"/>
    <lineage>
        <taxon>Eukaryota</taxon>
        <taxon>Metazoa</taxon>
        <taxon>Spiralia</taxon>
        <taxon>Lophotrochozoa</taxon>
        <taxon>Mollusca</taxon>
        <taxon>Gastropoda</taxon>
        <taxon>Heterobranchia</taxon>
        <taxon>Euthyneura</taxon>
        <taxon>Panpulmonata</taxon>
        <taxon>Hygrophila</taxon>
        <taxon>Lymnaeoidea</taxon>
        <taxon>Lymnaeidae</taxon>
        <taxon>Lymnaea</taxon>
    </lineage>
</organism>
<evidence type="ECO:0000256" key="8">
    <source>
        <dbReference type="SAM" id="MobiDB-lite"/>
    </source>
</evidence>
<evidence type="ECO:0000256" key="2">
    <source>
        <dbReference type="ARBA" id="ARBA00009033"/>
    </source>
</evidence>
<dbReference type="InterPro" id="IPR002668">
    <property type="entry name" value="CNT_N_dom"/>
</dbReference>
<evidence type="ECO:0000256" key="7">
    <source>
        <dbReference type="RuleBase" id="RU362018"/>
    </source>
</evidence>
<evidence type="ECO:0000256" key="3">
    <source>
        <dbReference type="ARBA" id="ARBA00022475"/>
    </source>
</evidence>
<reference evidence="12 13" key="1">
    <citation type="submission" date="2024-04" db="EMBL/GenBank/DDBJ databases">
        <authorList>
            <consortium name="Genoscope - CEA"/>
            <person name="William W."/>
        </authorList>
    </citation>
    <scope>NUCLEOTIDE SEQUENCE [LARGE SCALE GENOMIC DNA]</scope>
</reference>
<feature type="transmembrane region" description="Helical" evidence="7">
    <location>
        <begin position="386"/>
        <end position="405"/>
    </location>
</feature>
<dbReference type="Pfam" id="PF07670">
    <property type="entry name" value="Gate"/>
    <property type="match status" value="1"/>
</dbReference>
<feature type="transmembrane region" description="Helical" evidence="7">
    <location>
        <begin position="240"/>
        <end position="262"/>
    </location>
</feature>
<evidence type="ECO:0000256" key="4">
    <source>
        <dbReference type="ARBA" id="ARBA00022692"/>
    </source>
</evidence>
<evidence type="ECO:0000259" key="11">
    <source>
        <dbReference type="Pfam" id="PF07670"/>
    </source>
</evidence>
<dbReference type="PANTHER" id="PTHR10590:SF4">
    <property type="entry name" value="SOLUTE CARRIER FAMILY 28 MEMBER 3"/>
    <property type="match status" value="1"/>
</dbReference>
<sequence>MEFLNGSCKKEPVIDIEGPEDVNPDNDKLEEKDEDSSSSFVSTIIEGYGSKLKWVLLFVAIFLYFSYFSVALALFALGFYESGQSVLPLVYLTVAALIILIIYFVKRKFKNEILDFAIIPTRKVIDKHWHKLKWFLLLVPLCGIVAIILLSAAKRPYNLVSLIGWIFFLIVLTVCSHSPRRISWRPVIGGFALQFYFAAFILKWDKGQDLFQELGSLFTSFLGFSKFGAQFVFGKLEDHFFAFLVLPVIIFFSTVITMLYYLGIMQAIIGKIAFIMRITLGTTAAESLCAAGNIFVGQTEAPIMIRPFLAIMTMSELHAVMVGGFGTIAGAVLAAYILKGVPAAHLIAASVMNAPTALAVSKILYPEVGMSKISKMKEVIKEKQPFNNVIEAAAAGASSAISLVANVGANLIAFVALLFFANSVLGWFGAFVCLPELSFEVICSYILRPLVFIMGVEWNDAGAVAKLLGIKTFLNEFVAYDKLADFINNRVTCGSGTILTVSSFFESEVIATYALCGFANFSSIGIQLGGLGPMAPNRTGDLAKLAVSALFGGIVTNLMTACVAGKDLVKI</sequence>
<keyword evidence="4 7" id="KW-0812">Transmembrane</keyword>
<dbReference type="PANTHER" id="PTHR10590">
    <property type="entry name" value="SODIUM/NUCLEOSIDE COTRANSPORTER"/>
    <property type="match status" value="1"/>
</dbReference>
<keyword evidence="3" id="KW-1003">Cell membrane</keyword>
<dbReference type="Pfam" id="PF07662">
    <property type="entry name" value="Nucleos_tra2_C"/>
    <property type="match status" value="1"/>
</dbReference>
<feature type="region of interest" description="Disordered" evidence="8">
    <location>
        <begin position="1"/>
        <end position="34"/>
    </location>
</feature>
<dbReference type="EMBL" id="CAXITT010000161">
    <property type="protein sequence ID" value="CAL1534109.1"/>
    <property type="molecule type" value="Genomic_DNA"/>
</dbReference>
<feature type="transmembrane region" description="Helical" evidence="7">
    <location>
        <begin position="182"/>
        <end position="202"/>
    </location>
</feature>
<feature type="transmembrane region" description="Helical" evidence="7">
    <location>
        <begin position="86"/>
        <end position="105"/>
    </location>
</feature>
<evidence type="ECO:0000259" key="9">
    <source>
        <dbReference type="Pfam" id="PF01773"/>
    </source>
</evidence>
<dbReference type="InterPro" id="IPR008276">
    <property type="entry name" value="C_nuclsd_transpt"/>
</dbReference>
<dbReference type="AlphaFoldDB" id="A0AAV2HJA0"/>
<dbReference type="GO" id="GO:0005415">
    <property type="term" value="F:nucleoside:sodium symporter activity"/>
    <property type="evidence" value="ECO:0007669"/>
    <property type="project" value="TreeGrafter"/>
</dbReference>
<dbReference type="InterPro" id="IPR011642">
    <property type="entry name" value="Gate_dom"/>
</dbReference>
<evidence type="ECO:0000313" key="12">
    <source>
        <dbReference type="EMBL" id="CAL1534109.1"/>
    </source>
</evidence>
<protein>
    <recommendedName>
        <fullName evidence="7">Sodium/nucleoside cotransporter</fullName>
    </recommendedName>
</protein>
<evidence type="ECO:0000256" key="6">
    <source>
        <dbReference type="ARBA" id="ARBA00023136"/>
    </source>
</evidence>
<keyword evidence="6 7" id="KW-0472">Membrane</keyword>
<comment type="caution">
    <text evidence="12">The sequence shown here is derived from an EMBL/GenBank/DDBJ whole genome shotgun (WGS) entry which is preliminary data.</text>
</comment>
<accession>A0AAV2HJA0</accession>
<feature type="transmembrane region" description="Helical" evidence="7">
    <location>
        <begin position="274"/>
        <end position="296"/>
    </location>
</feature>
<evidence type="ECO:0000256" key="5">
    <source>
        <dbReference type="ARBA" id="ARBA00022989"/>
    </source>
</evidence>
<feature type="transmembrane region" description="Helical" evidence="7">
    <location>
        <begin position="159"/>
        <end position="175"/>
    </location>
</feature>
<dbReference type="Proteomes" id="UP001497497">
    <property type="component" value="Unassembled WGS sequence"/>
</dbReference>
<dbReference type="InterPro" id="IPR011657">
    <property type="entry name" value="CNT_C_dom"/>
</dbReference>